<feature type="domain" description="Glycosyl hydrolase family 92" evidence="1">
    <location>
        <begin position="276"/>
        <end position="742"/>
    </location>
</feature>
<dbReference type="GO" id="GO:0006516">
    <property type="term" value="P:glycoprotein catabolic process"/>
    <property type="evidence" value="ECO:0007669"/>
    <property type="project" value="TreeGrafter"/>
</dbReference>
<organism evidence="3 4">
    <name type="scientific">Aerophobetes bacterium</name>
    <dbReference type="NCBI Taxonomy" id="2030807"/>
    <lineage>
        <taxon>Bacteria</taxon>
        <taxon>Candidatus Aerophobota</taxon>
    </lineage>
</organism>
<dbReference type="NCBIfam" id="TIGR01180">
    <property type="entry name" value="aman2_put"/>
    <property type="match status" value="1"/>
</dbReference>
<dbReference type="GO" id="GO:0005975">
    <property type="term" value="P:carbohydrate metabolic process"/>
    <property type="evidence" value="ECO:0007669"/>
    <property type="project" value="InterPro"/>
</dbReference>
<dbReference type="Gene3D" id="2.70.98.10">
    <property type="match status" value="1"/>
</dbReference>
<dbReference type="InterPro" id="IPR012939">
    <property type="entry name" value="Glyco_hydro_92"/>
</dbReference>
<dbReference type="InterPro" id="IPR041371">
    <property type="entry name" value="GH92_N"/>
</dbReference>
<evidence type="ECO:0000259" key="1">
    <source>
        <dbReference type="Pfam" id="PF07971"/>
    </source>
</evidence>
<dbReference type="InterPro" id="IPR050883">
    <property type="entry name" value="PNGase"/>
</dbReference>
<dbReference type="FunFam" id="1.20.1050.60:FF:000001">
    <property type="entry name" value="Putative alpha-1,2-mannosidase"/>
    <property type="match status" value="1"/>
</dbReference>
<dbReference type="InterPro" id="IPR014718">
    <property type="entry name" value="GH-type_carb-bd"/>
</dbReference>
<dbReference type="AlphaFoldDB" id="A0A497E3V7"/>
<dbReference type="Proteomes" id="UP000279422">
    <property type="component" value="Unassembled WGS sequence"/>
</dbReference>
<dbReference type="Pfam" id="PF07971">
    <property type="entry name" value="Glyco_hydro_92"/>
    <property type="match status" value="1"/>
</dbReference>
<evidence type="ECO:0000259" key="2">
    <source>
        <dbReference type="Pfam" id="PF17678"/>
    </source>
</evidence>
<keyword evidence="3" id="KW-0378">Hydrolase</keyword>
<dbReference type="FunFam" id="3.30.2080.10:FF:000001">
    <property type="entry name" value="Alpha-1,2-mannosidase subfamily"/>
    <property type="match status" value="1"/>
</dbReference>
<sequence length="767" mass="87327">MVEKRIVNVFSALLVFAHANLFSENFDPVKYVDPFIGTAEHGHTFPGACVPFGMVQPSPDTGTTGWDWCSGYHYSDESIMGFSQTHLSGTGAADYGEVMLMPIVGVLKVIPGPKNNTWVGYRSKFKHYMEKAKPGYYSVYLDDYGVKVELTASKRVAFHRYTFPESDKSYLLLDLFHRIGGASEKAKAKIVGNDEVVGHITGGHFCGAAKPHTVYFVVKFSKPFERYGTWRVFLPLPGKREISVDRQPAGLYVGFKTDRGEQILVKIGISYVSIEGARRNLEEIPDWNFDRVVRQAEEIWRKELSKIEIYSKDDKNLRKFYTALYHSFVHPSLFSDIDGKYVGPNDKIYASDYEHYTIFSIWDTFRALHPLFTIIQPEKNIDMIKSLLDIYEQGGWLPKWYKANRYTNCMIGTHADSVIADAIVKGLKGFNWSKAYKAIRKDAFEENLGYYESRRGLKDYMKFGYVPVDRIGEATSRTLEFAYDDFCVAQVAKKLDFKGDYEALIRRSKNYKNLFDPDLGFMRGKDSSGNFVLHDSSGFDPTVAHRYYTEGNAWQWTFFVPHDVYGLVDLFGGKENFERKLDELFSTASKLKGPPDITGLIGQYAHGNEPSHHIPYLYVYIGKAWKTQKMVRYIMDNLYGDTPAGLCGNEDCGQMSAWFIFSALGFYPVCPGTPYYILGSPLFEKAVVNLPNGKKFTILAENNSRINIYVQKVYLNDKEINRAWITHEEIMSGGTLKFVMGDKPNENFGGILPPSILQESFSNDPRK</sequence>
<dbReference type="Gene3D" id="1.20.1050.60">
    <property type="entry name" value="alpha-1,2-mannosidase"/>
    <property type="match status" value="1"/>
</dbReference>
<dbReference type="PANTHER" id="PTHR12143">
    <property type="entry name" value="PEPTIDE N-GLYCANASE PNGASE -RELATED"/>
    <property type="match status" value="1"/>
</dbReference>
<dbReference type="SUPFAM" id="SSF48208">
    <property type="entry name" value="Six-hairpin glycosidases"/>
    <property type="match status" value="1"/>
</dbReference>
<name>A0A497E3V7_UNCAE</name>
<dbReference type="EMBL" id="QMPZ01000055">
    <property type="protein sequence ID" value="RLE09229.1"/>
    <property type="molecule type" value="Genomic_DNA"/>
</dbReference>
<dbReference type="InterPro" id="IPR005887">
    <property type="entry name" value="GH92_a_mannosidase_put"/>
</dbReference>
<feature type="domain" description="Glycosyl hydrolase family 92 N-terminal" evidence="2">
    <location>
        <begin position="31"/>
        <end position="270"/>
    </location>
</feature>
<dbReference type="GO" id="GO:0005829">
    <property type="term" value="C:cytosol"/>
    <property type="evidence" value="ECO:0007669"/>
    <property type="project" value="TreeGrafter"/>
</dbReference>
<dbReference type="GO" id="GO:0030246">
    <property type="term" value="F:carbohydrate binding"/>
    <property type="evidence" value="ECO:0007669"/>
    <property type="project" value="InterPro"/>
</dbReference>
<dbReference type="Gene3D" id="1.20.1610.10">
    <property type="entry name" value="alpha-1,2-mannosidases domains"/>
    <property type="match status" value="1"/>
</dbReference>
<reference evidence="3 4" key="1">
    <citation type="submission" date="2018-06" db="EMBL/GenBank/DDBJ databases">
        <title>Extensive metabolic versatility and redundancy in microbially diverse, dynamic hydrothermal sediments.</title>
        <authorList>
            <person name="Dombrowski N."/>
            <person name="Teske A."/>
            <person name="Baker B.J."/>
        </authorList>
    </citation>
    <scope>NUCLEOTIDE SEQUENCE [LARGE SCALE GENOMIC DNA]</scope>
    <source>
        <strain evidence="3">B47_G16</strain>
    </source>
</reference>
<protein>
    <submittedName>
        <fullName evidence="3">Glycoside hydrolase family 92 protein</fullName>
    </submittedName>
</protein>
<accession>A0A497E3V7</accession>
<evidence type="ECO:0000313" key="4">
    <source>
        <dbReference type="Proteomes" id="UP000279422"/>
    </source>
</evidence>
<dbReference type="Pfam" id="PF17678">
    <property type="entry name" value="Glyco_hydro_92N"/>
    <property type="match status" value="1"/>
</dbReference>
<proteinExistence type="predicted"/>
<dbReference type="Gene3D" id="3.30.2080.10">
    <property type="entry name" value="GH92 mannosidase domain"/>
    <property type="match status" value="1"/>
</dbReference>
<dbReference type="PANTHER" id="PTHR12143:SF43">
    <property type="entry name" value="PUTATIVE-RELATED"/>
    <property type="match status" value="1"/>
</dbReference>
<dbReference type="InterPro" id="IPR008928">
    <property type="entry name" value="6-hairpin_glycosidase_sf"/>
</dbReference>
<dbReference type="GO" id="GO:0000224">
    <property type="term" value="F:peptide-N4-(N-acetyl-beta-glucosaminyl)asparagine amidase activity"/>
    <property type="evidence" value="ECO:0007669"/>
    <property type="project" value="TreeGrafter"/>
</dbReference>
<comment type="caution">
    <text evidence="3">The sequence shown here is derived from an EMBL/GenBank/DDBJ whole genome shotgun (WGS) entry which is preliminary data.</text>
</comment>
<gene>
    <name evidence="3" type="ORF">DRJ00_04700</name>
</gene>
<evidence type="ECO:0000313" key="3">
    <source>
        <dbReference type="EMBL" id="RLE09229.1"/>
    </source>
</evidence>